<keyword evidence="3" id="KW-1185">Reference proteome</keyword>
<comment type="caution">
    <text evidence="2">The sequence shown here is derived from an EMBL/GenBank/DDBJ whole genome shotgun (WGS) entry which is preliminary data.</text>
</comment>
<protein>
    <recommendedName>
        <fullName evidence="4">Saposin B-type domain-containing protein</fullName>
    </recommendedName>
</protein>
<gene>
    <name evidence="2" type="ORF">GCK32_002225</name>
</gene>
<evidence type="ECO:0000256" key="1">
    <source>
        <dbReference type="SAM" id="SignalP"/>
    </source>
</evidence>
<feature type="chain" id="PRO_5042852234" description="Saposin B-type domain-containing protein" evidence="1">
    <location>
        <begin position="21"/>
        <end position="102"/>
    </location>
</feature>
<feature type="signal peptide" evidence="1">
    <location>
        <begin position="1"/>
        <end position="20"/>
    </location>
</feature>
<dbReference type="Proteomes" id="UP001331761">
    <property type="component" value="Unassembled WGS sequence"/>
</dbReference>
<sequence length="102" mass="11506">MTAIIAILTTIYFFIELVHGDHCSSCKTVAQGAEFALESGEDFSNFVTSQCRHHELLYYTYQQINHCKEIAAKIVANEGIQNKLRQPGSNYIEVCTHDLGYC</sequence>
<evidence type="ECO:0008006" key="4">
    <source>
        <dbReference type="Google" id="ProtNLM"/>
    </source>
</evidence>
<name>A0AAN8IT60_TRICO</name>
<reference evidence="2 3" key="1">
    <citation type="submission" date="2019-10" db="EMBL/GenBank/DDBJ databases">
        <title>Assembly and Annotation for the nematode Trichostrongylus colubriformis.</title>
        <authorList>
            <person name="Martin J."/>
        </authorList>
    </citation>
    <scope>NUCLEOTIDE SEQUENCE [LARGE SCALE GENOMIC DNA]</scope>
    <source>
        <strain evidence="2">G859</strain>
        <tissue evidence="2">Whole worm</tissue>
    </source>
</reference>
<accession>A0AAN8IT60</accession>
<evidence type="ECO:0000313" key="3">
    <source>
        <dbReference type="Proteomes" id="UP001331761"/>
    </source>
</evidence>
<dbReference type="AlphaFoldDB" id="A0AAN8IT60"/>
<organism evidence="2 3">
    <name type="scientific">Trichostrongylus colubriformis</name>
    <name type="common">Black scour worm</name>
    <dbReference type="NCBI Taxonomy" id="6319"/>
    <lineage>
        <taxon>Eukaryota</taxon>
        <taxon>Metazoa</taxon>
        <taxon>Ecdysozoa</taxon>
        <taxon>Nematoda</taxon>
        <taxon>Chromadorea</taxon>
        <taxon>Rhabditida</taxon>
        <taxon>Rhabditina</taxon>
        <taxon>Rhabditomorpha</taxon>
        <taxon>Strongyloidea</taxon>
        <taxon>Trichostrongylidae</taxon>
        <taxon>Trichostrongylus</taxon>
    </lineage>
</organism>
<keyword evidence="1" id="KW-0732">Signal</keyword>
<dbReference type="EMBL" id="WIXE01001253">
    <property type="protein sequence ID" value="KAK5985859.1"/>
    <property type="molecule type" value="Genomic_DNA"/>
</dbReference>
<proteinExistence type="predicted"/>
<evidence type="ECO:0000313" key="2">
    <source>
        <dbReference type="EMBL" id="KAK5985859.1"/>
    </source>
</evidence>